<dbReference type="Pfam" id="PF00563">
    <property type="entry name" value="EAL"/>
    <property type="match status" value="1"/>
</dbReference>
<evidence type="ECO:0000259" key="4">
    <source>
        <dbReference type="PROSITE" id="PS50887"/>
    </source>
</evidence>
<dbReference type="SUPFAM" id="SSF55073">
    <property type="entry name" value="Nucleotide cyclase"/>
    <property type="match status" value="1"/>
</dbReference>
<dbReference type="Gene3D" id="3.30.450.20">
    <property type="entry name" value="PAS domain"/>
    <property type="match status" value="3"/>
</dbReference>
<dbReference type="PROSITE" id="PS50883">
    <property type="entry name" value="EAL"/>
    <property type="match status" value="1"/>
</dbReference>
<name>A0A6J6S9X2_9ZZZZ</name>
<dbReference type="FunFam" id="3.30.70.270:FF:000001">
    <property type="entry name" value="Diguanylate cyclase domain protein"/>
    <property type="match status" value="1"/>
</dbReference>
<dbReference type="InterPro" id="IPR052155">
    <property type="entry name" value="Biofilm_reg_signaling"/>
</dbReference>
<feature type="domain" description="PAS" evidence="1">
    <location>
        <begin position="125"/>
        <end position="169"/>
    </location>
</feature>
<dbReference type="InterPro" id="IPR035919">
    <property type="entry name" value="EAL_sf"/>
</dbReference>
<dbReference type="SMART" id="SM00086">
    <property type="entry name" value="PAC"/>
    <property type="match status" value="3"/>
</dbReference>
<dbReference type="Pfam" id="PF08448">
    <property type="entry name" value="PAS_4"/>
    <property type="match status" value="1"/>
</dbReference>
<dbReference type="InterPro" id="IPR013656">
    <property type="entry name" value="PAS_4"/>
</dbReference>
<dbReference type="InterPro" id="IPR029787">
    <property type="entry name" value="Nucleotide_cyclase"/>
</dbReference>
<dbReference type="SMART" id="SM00267">
    <property type="entry name" value="GGDEF"/>
    <property type="match status" value="1"/>
</dbReference>
<dbReference type="Pfam" id="PF13426">
    <property type="entry name" value="PAS_9"/>
    <property type="match status" value="1"/>
</dbReference>
<dbReference type="InterPro" id="IPR001633">
    <property type="entry name" value="EAL_dom"/>
</dbReference>
<dbReference type="SMART" id="SM00091">
    <property type="entry name" value="PAS"/>
    <property type="match status" value="3"/>
</dbReference>
<evidence type="ECO:0000259" key="2">
    <source>
        <dbReference type="PROSITE" id="PS50113"/>
    </source>
</evidence>
<feature type="domain" description="GGDEF" evidence="4">
    <location>
        <begin position="422"/>
        <end position="555"/>
    </location>
</feature>
<dbReference type="CDD" id="cd00130">
    <property type="entry name" value="PAS"/>
    <property type="match status" value="3"/>
</dbReference>
<dbReference type="SUPFAM" id="SSF55785">
    <property type="entry name" value="PYP-like sensor domain (PAS domain)"/>
    <property type="match status" value="3"/>
</dbReference>
<dbReference type="EMBL" id="CAEZYU010000009">
    <property type="protein sequence ID" value="CAB4731458.1"/>
    <property type="molecule type" value="Genomic_DNA"/>
</dbReference>
<dbReference type="Gene3D" id="3.20.20.450">
    <property type="entry name" value="EAL domain"/>
    <property type="match status" value="1"/>
</dbReference>
<feature type="domain" description="PAC" evidence="2">
    <location>
        <begin position="199"/>
        <end position="250"/>
    </location>
</feature>
<evidence type="ECO:0000259" key="1">
    <source>
        <dbReference type="PROSITE" id="PS50112"/>
    </source>
</evidence>
<accession>A0A6J6S9X2</accession>
<dbReference type="NCBIfam" id="TIGR00254">
    <property type="entry name" value="GGDEF"/>
    <property type="match status" value="1"/>
</dbReference>
<evidence type="ECO:0000259" key="3">
    <source>
        <dbReference type="PROSITE" id="PS50883"/>
    </source>
</evidence>
<dbReference type="PROSITE" id="PS50113">
    <property type="entry name" value="PAC"/>
    <property type="match status" value="2"/>
</dbReference>
<evidence type="ECO:0000313" key="5">
    <source>
        <dbReference type="EMBL" id="CAB4731458.1"/>
    </source>
</evidence>
<dbReference type="GO" id="GO:0006355">
    <property type="term" value="P:regulation of DNA-templated transcription"/>
    <property type="evidence" value="ECO:0007669"/>
    <property type="project" value="InterPro"/>
</dbReference>
<gene>
    <name evidence="5" type="ORF">UFOPK2766_00346</name>
    <name evidence="6" type="ORF">UFOPK3519_00065</name>
</gene>
<dbReference type="InterPro" id="IPR013767">
    <property type="entry name" value="PAS_fold"/>
</dbReference>
<feature type="domain" description="PAS" evidence="1">
    <location>
        <begin position="261"/>
        <end position="303"/>
    </location>
</feature>
<organism evidence="5">
    <name type="scientific">freshwater metagenome</name>
    <dbReference type="NCBI Taxonomy" id="449393"/>
    <lineage>
        <taxon>unclassified sequences</taxon>
        <taxon>metagenomes</taxon>
        <taxon>ecological metagenomes</taxon>
    </lineage>
</organism>
<dbReference type="NCBIfam" id="TIGR00229">
    <property type="entry name" value="sensory_box"/>
    <property type="match status" value="3"/>
</dbReference>
<feature type="domain" description="PAS" evidence="1">
    <location>
        <begin position="1"/>
        <end position="68"/>
    </location>
</feature>
<dbReference type="Pfam" id="PF00989">
    <property type="entry name" value="PAS"/>
    <property type="match status" value="1"/>
</dbReference>
<dbReference type="AlphaFoldDB" id="A0A6J6S9X2"/>
<dbReference type="InterPro" id="IPR000014">
    <property type="entry name" value="PAS"/>
</dbReference>
<dbReference type="InterPro" id="IPR000700">
    <property type="entry name" value="PAS-assoc_C"/>
</dbReference>
<dbReference type="PROSITE" id="PS50112">
    <property type="entry name" value="PAS"/>
    <property type="match status" value="3"/>
</dbReference>
<dbReference type="InterPro" id="IPR000160">
    <property type="entry name" value="GGDEF_dom"/>
</dbReference>
<dbReference type="EMBL" id="CAFBMG010000003">
    <property type="protein sequence ID" value="CAB4888804.1"/>
    <property type="molecule type" value="Genomic_DNA"/>
</dbReference>
<dbReference type="InterPro" id="IPR001610">
    <property type="entry name" value="PAC"/>
</dbReference>
<dbReference type="CDD" id="cd01949">
    <property type="entry name" value="GGDEF"/>
    <property type="match status" value="1"/>
</dbReference>
<protein>
    <submittedName>
        <fullName evidence="5">Unannotated protein</fullName>
    </submittedName>
</protein>
<sequence>MFLDLLGATGDVIVLLNEDLSVRWVSASVEKFGGWTAEQAASMDPSTLLHPREIKVAMTNLERLLQGASPESCRTDVRLRKSSGDWIWSEVTGVDLRQLDGVNAIVLSIRDTSDRVDRESDLADQANRFEALVRNSNDCIMVSNKDLVVTYASSAMFRILGFEPSLAIGLKLGASVREPHLTRLHEACAQVILHPNEAVRVEVELRHADGRLRLVENVLTNCLDDPLVRGIVTNFRDVTDQRLALEDLQERTAQVEAAEAESRRLLDIFDVTPDLTVLSDAQGAAVYLNAAARKFFGLARPELDLMNTEQLVGFSNWLGPLNEQVLQALTQEGSWVGELEIRRHDGVMVPVSVQMVAHYRPGSTEVDFYSGVARDISERKDLQASLQIQATHDQLTGLPNRVLLFEKIERAMAGLKAAPLPSRSALLFIDIDHFKKFNDTLGHAKGDVVLQQVARRICEVVRPGDTVARFGGDEFIVLCERLDTASDAVVIAHRINAACLLPLEVEGSSVAVGVSIGIAQIDPSEADPLAVIRDADAAMYEAKAGGRGRWVIFDDKMGAKATQRRRVESWMRNTLQGEEFSLHYQPVVSLVTGELTGVEALLRWKHGESSISPDVFVPIAEESGLIVPIGEWVLRTACQQLAAWQQLPGWAGLRLAVNVSGRQLQDPGFNLLAVEALSQSGLTPNTLSVEITETVLLDDAAAWGERLAPLKELGIEISLDDFGTGHSSLTYLRRFPADTVKLDQSFVSGIEHNLEDRAIVSAVIDLCSTLGLTCVAEGVETFAQLELLKGLGCAAGQGHLFAPGLEPLEFEAQFLAESGPGRADT</sequence>
<dbReference type="PANTHER" id="PTHR44757:SF2">
    <property type="entry name" value="BIOFILM ARCHITECTURE MAINTENANCE PROTEIN MBAA"/>
    <property type="match status" value="1"/>
</dbReference>
<dbReference type="SUPFAM" id="SSF141868">
    <property type="entry name" value="EAL domain-like"/>
    <property type="match status" value="1"/>
</dbReference>
<proteinExistence type="predicted"/>
<reference evidence="5" key="1">
    <citation type="submission" date="2020-05" db="EMBL/GenBank/DDBJ databases">
        <authorList>
            <person name="Chiriac C."/>
            <person name="Salcher M."/>
            <person name="Ghai R."/>
            <person name="Kavagutti S V."/>
        </authorList>
    </citation>
    <scope>NUCLEOTIDE SEQUENCE</scope>
</reference>
<dbReference type="CDD" id="cd01948">
    <property type="entry name" value="EAL"/>
    <property type="match status" value="1"/>
</dbReference>
<feature type="domain" description="EAL" evidence="3">
    <location>
        <begin position="564"/>
        <end position="818"/>
    </location>
</feature>
<dbReference type="Pfam" id="PF00990">
    <property type="entry name" value="GGDEF"/>
    <property type="match status" value="1"/>
</dbReference>
<dbReference type="SMART" id="SM00052">
    <property type="entry name" value="EAL"/>
    <property type="match status" value="1"/>
</dbReference>
<dbReference type="InterPro" id="IPR043128">
    <property type="entry name" value="Rev_trsase/Diguanyl_cyclase"/>
</dbReference>
<dbReference type="Gene3D" id="3.30.70.270">
    <property type="match status" value="1"/>
</dbReference>
<dbReference type="InterPro" id="IPR035965">
    <property type="entry name" value="PAS-like_dom_sf"/>
</dbReference>
<dbReference type="PROSITE" id="PS50887">
    <property type="entry name" value="GGDEF"/>
    <property type="match status" value="1"/>
</dbReference>
<evidence type="ECO:0000313" key="6">
    <source>
        <dbReference type="EMBL" id="CAB4888804.1"/>
    </source>
</evidence>
<feature type="domain" description="PAC" evidence="2">
    <location>
        <begin position="335"/>
        <end position="388"/>
    </location>
</feature>
<dbReference type="PANTHER" id="PTHR44757">
    <property type="entry name" value="DIGUANYLATE CYCLASE DGCP"/>
    <property type="match status" value="1"/>
</dbReference>